<dbReference type="GO" id="GO:0003712">
    <property type="term" value="F:transcription coregulator activity"/>
    <property type="evidence" value="ECO:0007669"/>
    <property type="project" value="TreeGrafter"/>
</dbReference>
<dbReference type="KEGG" id="goe:100899577"/>
<evidence type="ECO:0000259" key="4">
    <source>
        <dbReference type="PROSITE" id="PS50020"/>
    </source>
</evidence>
<feature type="coiled-coil region" evidence="2">
    <location>
        <begin position="316"/>
        <end position="343"/>
    </location>
</feature>
<feature type="region of interest" description="Disordered" evidence="3">
    <location>
        <begin position="720"/>
        <end position="780"/>
    </location>
</feature>
<evidence type="ECO:0000313" key="6">
    <source>
        <dbReference type="Proteomes" id="UP000694867"/>
    </source>
</evidence>
<feature type="compositionally biased region" description="Low complexity" evidence="3">
    <location>
        <begin position="203"/>
        <end position="212"/>
    </location>
</feature>
<keyword evidence="1" id="KW-0677">Repeat</keyword>
<dbReference type="SMART" id="SM00456">
    <property type="entry name" value="WW"/>
    <property type="match status" value="3"/>
</dbReference>
<dbReference type="InterPro" id="IPR002713">
    <property type="entry name" value="FF_domain"/>
</dbReference>
<dbReference type="Pfam" id="PF23517">
    <property type="entry name" value="WW_TCERG1"/>
    <property type="match status" value="1"/>
</dbReference>
<dbReference type="PROSITE" id="PS51676">
    <property type="entry name" value="FF"/>
    <property type="match status" value="4"/>
</dbReference>
<dbReference type="SUPFAM" id="SSF81698">
    <property type="entry name" value="FF domain"/>
    <property type="match status" value="5"/>
</dbReference>
<dbReference type="InterPro" id="IPR045148">
    <property type="entry name" value="TCRG1-like"/>
</dbReference>
<feature type="domain" description="WW" evidence="4">
    <location>
        <begin position="413"/>
        <end position="442"/>
    </location>
</feature>
<dbReference type="Pfam" id="PF01846">
    <property type="entry name" value="FF"/>
    <property type="match status" value="6"/>
</dbReference>
<dbReference type="InterPro" id="IPR057565">
    <property type="entry name" value="WW_TCRG1_3rd"/>
</dbReference>
<gene>
    <name evidence="7" type="primary">LOC100899577</name>
</gene>
<evidence type="ECO:0000313" key="7">
    <source>
        <dbReference type="RefSeq" id="XP_003747067.1"/>
    </source>
</evidence>
<dbReference type="InterPro" id="IPR036517">
    <property type="entry name" value="FF_domain_sf"/>
</dbReference>
<dbReference type="AlphaFoldDB" id="A0AAJ6QXB3"/>
<feature type="compositionally biased region" description="Basic and acidic residues" evidence="3">
    <location>
        <begin position="765"/>
        <end position="780"/>
    </location>
</feature>
<feature type="domain" description="WW" evidence="4">
    <location>
        <begin position="292"/>
        <end position="319"/>
    </location>
</feature>
<reference evidence="7" key="1">
    <citation type="submission" date="2025-08" db="UniProtKB">
        <authorList>
            <consortium name="RefSeq"/>
        </authorList>
    </citation>
    <scope>IDENTIFICATION</scope>
</reference>
<dbReference type="Gene3D" id="1.10.10.440">
    <property type="entry name" value="FF domain"/>
    <property type="match status" value="6"/>
</dbReference>
<feature type="domain" description="WW" evidence="4">
    <location>
        <begin position="81"/>
        <end position="114"/>
    </location>
</feature>
<dbReference type="FunFam" id="1.10.10.440:FF:000005">
    <property type="entry name" value="Transcription elongation regulator 1 (CA150)"/>
    <property type="match status" value="1"/>
</dbReference>
<dbReference type="GeneID" id="100899577"/>
<feature type="compositionally biased region" description="Polar residues" evidence="3">
    <location>
        <begin position="138"/>
        <end position="148"/>
    </location>
</feature>
<dbReference type="FunFam" id="2.20.70.10:FF:000049">
    <property type="entry name" value="Transcription elongation regulator 1-like"/>
    <property type="match status" value="1"/>
</dbReference>
<feature type="region of interest" description="Disordered" evidence="3">
    <location>
        <begin position="126"/>
        <end position="213"/>
    </location>
</feature>
<feature type="domain" description="FF" evidence="5">
    <location>
        <begin position="593"/>
        <end position="654"/>
    </location>
</feature>
<dbReference type="PANTHER" id="PTHR15377:SF3">
    <property type="entry name" value="WW DOMAIN-CONTAINING PROTEIN"/>
    <property type="match status" value="1"/>
</dbReference>
<dbReference type="InterPro" id="IPR036020">
    <property type="entry name" value="WW_dom_sf"/>
</dbReference>
<dbReference type="InterPro" id="IPR001202">
    <property type="entry name" value="WW_dom"/>
</dbReference>
<sequence>MFESGSADAGPPGDSMYQAATQPSFLRGSAMSRPPFRPPYGMMRPPMRGGFMARPRMKSMMTPMGMSPMGMGNGDQRPAIDPNAEIWVETQTKEGKVYFYNAKTRASAWTRPTGDGVQVLTQEQLEQLARGKKKDESMSATNGQQAIDPQNGMALGEDGPPGDERPPGEGDSMDVSGSSGHANGMGPPGTMGGPPSQHMGPYGMRPPFGMPHFGPPPFGPPPGFSPGFTPGGPPFMMMPPGSSGGYHGAPGMYPGHGGQSLDGSAGSSKAELDEELGSLEIDAEIKRKAEEWKEYKTPEGKAYFHSTVTNQSVWERPQALLDLDKEEQRIKEVRERIKNREETKKAREVAAAALANPALAHMGTPQLGLGGLMNLGGLGGMGAGQMGLTAAEPKEEKPKDLTKPVSSTPVAGTPWCVVWTGDGKVFFFNPATRSSVWERPQDLQGRSDVDKLLAAPPSEKKAEPELPAFMETKKPVTTTNTAPAKVEEPFYKKMRTEESPVEDEKMKKPVEELVKEDPMAAEKKAAKERALIPLEERMAQFRQLLVEKAVSAFSPWEKELHKIVFDARYLLLASRERKQVFEKYCKEKVEEERKEKKNKAKQLKESFKELLEASNLTTKSSFSDFASKHGKDERFKGVDKMRDRENLFNDFIANLKRRERDEKSALKDKLRKDFIDLLKEQKLDRYSSWTKTKEDIRHDPRYQAIESSTTKEEYFREHCAKLSKAHRSDTAERDDSEERQRKERAEASIRQREKEVAESLSVSLKQRDREREHHRHEEARQNFQALLSDLVRSSDISWHDAKKMLKKDHRYESVDMLDKAVREKMFDDHVSVLKKKKKDKFKQMLGECAEITLNMPFKDARKYIKDDPRYSKYSSSEHKCEKVYKDWMKEQVQAAMNNFRALLSETQLITYKSKQMIEDSGSHLRDILSFLENDKRYLVLSELQEERLDILMNYIDGLHTKGAPPPPTASDPSKRNK</sequence>
<dbReference type="SUPFAM" id="SSF51045">
    <property type="entry name" value="WW domain"/>
    <property type="match status" value="3"/>
</dbReference>
<organism evidence="6 7">
    <name type="scientific">Galendromus occidentalis</name>
    <name type="common">western predatory mite</name>
    <dbReference type="NCBI Taxonomy" id="34638"/>
    <lineage>
        <taxon>Eukaryota</taxon>
        <taxon>Metazoa</taxon>
        <taxon>Ecdysozoa</taxon>
        <taxon>Arthropoda</taxon>
        <taxon>Chelicerata</taxon>
        <taxon>Arachnida</taxon>
        <taxon>Acari</taxon>
        <taxon>Parasitiformes</taxon>
        <taxon>Mesostigmata</taxon>
        <taxon>Gamasina</taxon>
        <taxon>Phytoseioidea</taxon>
        <taxon>Phytoseiidae</taxon>
        <taxon>Typhlodrominae</taxon>
        <taxon>Galendromus</taxon>
    </lineage>
</organism>
<dbReference type="SMART" id="SM00441">
    <property type="entry name" value="FF"/>
    <property type="match status" value="6"/>
</dbReference>
<name>A0AAJ6QXB3_9ACAR</name>
<dbReference type="PANTHER" id="PTHR15377">
    <property type="entry name" value="TRANSCRIPTION ELONGATION REGULATOR 1"/>
    <property type="match status" value="1"/>
</dbReference>
<feature type="region of interest" description="Disordered" evidence="3">
    <location>
        <begin position="1"/>
        <end position="43"/>
    </location>
</feature>
<dbReference type="GO" id="GO:0070063">
    <property type="term" value="F:RNA polymerase binding"/>
    <property type="evidence" value="ECO:0007669"/>
    <property type="project" value="InterPro"/>
</dbReference>
<evidence type="ECO:0000256" key="3">
    <source>
        <dbReference type="SAM" id="MobiDB-lite"/>
    </source>
</evidence>
<dbReference type="RefSeq" id="XP_003747067.1">
    <property type="nucleotide sequence ID" value="XM_003747019.1"/>
</dbReference>
<evidence type="ECO:0000256" key="1">
    <source>
        <dbReference type="ARBA" id="ARBA00022737"/>
    </source>
</evidence>
<evidence type="ECO:0000256" key="2">
    <source>
        <dbReference type="SAM" id="Coils"/>
    </source>
</evidence>
<feature type="compositionally biased region" description="Basic and acidic residues" evidence="3">
    <location>
        <begin position="720"/>
        <end position="757"/>
    </location>
</feature>
<dbReference type="CDD" id="cd00201">
    <property type="entry name" value="WW"/>
    <property type="match status" value="3"/>
</dbReference>
<accession>A0AAJ6QXB3</accession>
<keyword evidence="6" id="KW-1185">Reference proteome</keyword>
<dbReference type="Pfam" id="PF00397">
    <property type="entry name" value="WW"/>
    <property type="match status" value="2"/>
</dbReference>
<evidence type="ECO:0000259" key="5">
    <source>
        <dbReference type="PROSITE" id="PS51676"/>
    </source>
</evidence>
<feature type="domain" description="FF" evidence="5">
    <location>
        <begin position="532"/>
        <end position="587"/>
    </location>
</feature>
<keyword evidence="2" id="KW-0175">Coiled coil</keyword>
<feature type="region of interest" description="Disordered" evidence="3">
    <location>
        <begin position="495"/>
        <end position="522"/>
    </location>
</feature>
<dbReference type="Gene3D" id="2.20.70.10">
    <property type="match status" value="3"/>
</dbReference>
<dbReference type="PROSITE" id="PS50020">
    <property type="entry name" value="WW_DOMAIN_2"/>
    <property type="match status" value="3"/>
</dbReference>
<dbReference type="Proteomes" id="UP000694867">
    <property type="component" value="Unplaced"/>
</dbReference>
<feature type="domain" description="FF" evidence="5">
    <location>
        <begin position="834"/>
        <end position="890"/>
    </location>
</feature>
<feature type="domain" description="FF" evidence="5">
    <location>
        <begin position="775"/>
        <end position="832"/>
    </location>
</feature>
<dbReference type="GO" id="GO:0005634">
    <property type="term" value="C:nucleus"/>
    <property type="evidence" value="ECO:0007669"/>
    <property type="project" value="TreeGrafter"/>
</dbReference>
<feature type="coiled-coil region" evidence="2">
    <location>
        <begin position="586"/>
        <end position="613"/>
    </location>
</feature>
<proteinExistence type="predicted"/>
<dbReference type="FunFam" id="1.10.10.440:FF:000001">
    <property type="entry name" value="Transcription elongation regulator 1 like"/>
    <property type="match status" value="1"/>
</dbReference>
<protein>
    <submittedName>
        <fullName evidence="7">Transcription elongation regulator 1</fullName>
    </submittedName>
</protein>